<dbReference type="EMBL" id="LAZR01014565">
    <property type="protein sequence ID" value="KKM16924.1"/>
    <property type="molecule type" value="Genomic_DNA"/>
</dbReference>
<organism evidence="1">
    <name type="scientific">marine sediment metagenome</name>
    <dbReference type="NCBI Taxonomy" id="412755"/>
    <lineage>
        <taxon>unclassified sequences</taxon>
        <taxon>metagenomes</taxon>
        <taxon>ecological metagenomes</taxon>
    </lineage>
</organism>
<evidence type="ECO:0000313" key="1">
    <source>
        <dbReference type="EMBL" id="KKM16924.1"/>
    </source>
</evidence>
<accession>A0A0F9IB14</accession>
<reference evidence="1" key="1">
    <citation type="journal article" date="2015" name="Nature">
        <title>Complex archaea that bridge the gap between prokaryotes and eukaryotes.</title>
        <authorList>
            <person name="Spang A."/>
            <person name="Saw J.H."/>
            <person name="Jorgensen S.L."/>
            <person name="Zaremba-Niedzwiedzka K."/>
            <person name="Martijn J."/>
            <person name="Lind A.E."/>
            <person name="van Eijk R."/>
            <person name="Schleper C."/>
            <person name="Guy L."/>
            <person name="Ettema T.J."/>
        </authorList>
    </citation>
    <scope>NUCLEOTIDE SEQUENCE</scope>
</reference>
<comment type="caution">
    <text evidence="1">The sequence shown here is derived from an EMBL/GenBank/DDBJ whole genome shotgun (WGS) entry which is preliminary data.</text>
</comment>
<gene>
    <name evidence="1" type="ORF">LCGC14_1680880</name>
</gene>
<name>A0A0F9IB14_9ZZZZ</name>
<proteinExistence type="predicted"/>
<protein>
    <submittedName>
        <fullName evidence="1">Uncharacterized protein</fullName>
    </submittedName>
</protein>
<dbReference type="AlphaFoldDB" id="A0A0F9IB14"/>
<sequence>MIMKDVADLILNTIIMGHAKEKGGFEMYTVVDRVDGKWVGLCVIQDGVERSVRDTREAAIQWVIDSAKGLNHVDIAEANIRFGYEEEEKAERKDVRVQSFRDALETIANMPYACSDAKRVAQEALKENEE</sequence>